<accession>A0A172WKD3</accession>
<reference evidence="4 5" key="1">
    <citation type="submission" date="2016-05" db="EMBL/GenBank/DDBJ databases">
        <title>Genome sequence of Pseudomonas stutzeri 273 and identification of the exopolysaccharide biosynthesis locus.</title>
        <authorList>
            <person name="Wu S."/>
            <person name="Sun C."/>
        </authorList>
    </citation>
    <scope>NUCLEOTIDE SEQUENCE [LARGE SCALE GENOMIC DNA]</scope>
    <source>
        <strain evidence="4 5">273</strain>
    </source>
</reference>
<gene>
    <name evidence="4" type="ORF">PS273GM_00830</name>
</gene>
<dbReference type="AlphaFoldDB" id="A0A172WKD3"/>
<keyword evidence="1 4" id="KW-0808">Transferase</keyword>
<evidence type="ECO:0000256" key="1">
    <source>
        <dbReference type="ARBA" id="ARBA00022679"/>
    </source>
</evidence>
<dbReference type="PROSITE" id="PS51186">
    <property type="entry name" value="GNAT"/>
    <property type="match status" value="1"/>
</dbReference>
<dbReference type="Proteomes" id="UP000077787">
    <property type="component" value="Chromosome"/>
</dbReference>
<dbReference type="PANTHER" id="PTHR43877:SF2">
    <property type="entry name" value="AMINOALKYLPHOSPHONATE N-ACETYLTRANSFERASE-RELATED"/>
    <property type="match status" value="1"/>
</dbReference>
<dbReference type="InterPro" id="IPR000182">
    <property type="entry name" value="GNAT_dom"/>
</dbReference>
<dbReference type="Gene3D" id="3.40.630.30">
    <property type="match status" value="1"/>
</dbReference>
<dbReference type="PANTHER" id="PTHR43877">
    <property type="entry name" value="AMINOALKYLPHOSPHONATE N-ACETYLTRANSFERASE-RELATED-RELATED"/>
    <property type="match status" value="1"/>
</dbReference>
<evidence type="ECO:0000259" key="3">
    <source>
        <dbReference type="PROSITE" id="PS51186"/>
    </source>
</evidence>
<dbReference type="InterPro" id="IPR016181">
    <property type="entry name" value="Acyl_CoA_acyltransferase"/>
</dbReference>
<dbReference type="GO" id="GO:0016747">
    <property type="term" value="F:acyltransferase activity, transferring groups other than amino-acyl groups"/>
    <property type="evidence" value="ECO:0007669"/>
    <property type="project" value="InterPro"/>
</dbReference>
<name>A0A172WKD3_STUST</name>
<dbReference type="OrthoDB" id="7678938at2"/>
<dbReference type="SUPFAM" id="SSF55729">
    <property type="entry name" value="Acyl-CoA N-acyltransferases (Nat)"/>
    <property type="match status" value="1"/>
</dbReference>
<feature type="domain" description="N-acetyltransferase" evidence="3">
    <location>
        <begin position="6"/>
        <end position="167"/>
    </location>
</feature>
<dbReference type="EMBL" id="CP015641">
    <property type="protein sequence ID" value="ANF23786.1"/>
    <property type="molecule type" value="Genomic_DNA"/>
</dbReference>
<keyword evidence="2" id="KW-0012">Acyltransferase</keyword>
<evidence type="ECO:0000256" key="2">
    <source>
        <dbReference type="ARBA" id="ARBA00023315"/>
    </source>
</evidence>
<dbReference type="RefSeq" id="WP_064480326.1">
    <property type="nucleotide sequence ID" value="NZ_CP015641.1"/>
</dbReference>
<dbReference type="Pfam" id="PF00583">
    <property type="entry name" value="Acetyltransf_1"/>
    <property type="match status" value="1"/>
</dbReference>
<evidence type="ECO:0000313" key="4">
    <source>
        <dbReference type="EMBL" id="ANF23786.1"/>
    </source>
</evidence>
<evidence type="ECO:0000313" key="5">
    <source>
        <dbReference type="Proteomes" id="UP000077787"/>
    </source>
</evidence>
<organism evidence="4 5">
    <name type="scientific">Stutzerimonas stutzeri</name>
    <name type="common">Pseudomonas stutzeri</name>
    <dbReference type="NCBI Taxonomy" id="316"/>
    <lineage>
        <taxon>Bacteria</taxon>
        <taxon>Pseudomonadati</taxon>
        <taxon>Pseudomonadota</taxon>
        <taxon>Gammaproteobacteria</taxon>
        <taxon>Pseudomonadales</taxon>
        <taxon>Pseudomonadaceae</taxon>
        <taxon>Stutzerimonas</taxon>
    </lineage>
</organism>
<proteinExistence type="predicted"/>
<dbReference type="CDD" id="cd04301">
    <property type="entry name" value="NAT_SF"/>
    <property type="match status" value="1"/>
</dbReference>
<dbReference type="InterPro" id="IPR050832">
    <property type="entry name" value="Bact_Acetyltransf"/>
</dbReference>
<protein>
    <submittedName>
        <fullName evidence="4">Acetyltransferase</fullName>
    </submittedName>
</protein>
<sequence length="167" mass="18424">MNESLFSVRYATADDIARLIELRAHLLDGTSATYSSRSPEDSARWRTAYKHWLIAHLGVHDGVQVLVAEHQEPKQVVGCATGVIDLRAPTAANTSGLCGWVQSVVVDPQWRAHGVATQLMDHLLRWFGSRNVAAVALQTTESASRLYERLGFSPTGECLLIRQEVSQ</sequence>